<sequence length="177" mass="19943">MAGGHQAGQHAHQQPGMTAGMQQPMHGMQQPMPGQQQMMPGMMPGQQQMMPGMQPGMMPGQQMMPGMMAPQQQQPGFPQIPGMLPLEQSYIENILRLNRGKPVTVYMTFEQNPDWGSMVFEGIVEEAGRDHIVLSNPETGQWYLLLMVYLDYIVFEEEIEYDYPFNDVPPLAGYAPR</sequence>
<evidence type="ECO:0000313" key="3">
    <source>
        <dbReference type="Proteomes" id="UP001596142"/>
    </source>
</evidence>
<comment type="caution">
    <text evidence="2">The sequence shown here is derived from an EMBL/GenBank/DDBJ whole genome shotgun (WGS) entry which is preliminary data.</text>
</comment>
<feature type="region of interest" description="Disordered" evidence="1">
    <location>
        <begin position="1"/>
        <end position="35"/>
    </location>
</feature>
<organism evidence="2 3">
    <name type="scientific">Thalassorhabdus alkalitolerans</name>
    <dbReference type="NCBI Taxonomy" id="2282697"/>
    <lineage>
        <taxon>Bacteria</taxon>
        <taxon>Bacillati</taxon>
        <taxon>Bacillota</taxon>
        <taxon>Bacilli</taxon>
        <taxon>Bacillales</taxon>
        <taxon>Bacillaceae</taxon>
        <taxon>Thalassorhabdus</taxon>
    </lineage>
</organism>
<dbReference type="NCBIfam" id="TIGR02728">
    <property type="entry name" value="spore_gerQ"/>
    <property type="match status" value="1"/>
</dbReference>
<proteinExistence type="predicted"/>
<keyword evidence="2" id="KW-0946">Virion</keyword>
<protein>
    <submittedName>
        <fullName evidence="2">Spore coat protein GerQ</fullName>
    </submittedName>
</protein>
<evidence type="ECO:0000256" key="1">
    <source>
        <dbReference type="SAM" id="MobiDB-lite"/>
    </source>
</evidence>
<accession>A0ABW0YJK4</accession>
<gene>
    <name evidence="2" type="primary">gerQ</name>
    <name evidence="2" type="ORF">ACFPU1_02190</name>
</gene>
<dbReference type="EMBL" id="JBHSOZ010000002">
    <property type="protein sequence ID" value="MFC5711587.1"/>
    <property type="molecule type" value="Genomic_DNA"/>
</dbReference>
<dbReference type="InterPro" id="IPR014099">
    <property type="entry name" value="Spore_coat_GerQ"/>
</dbReference>
<dbReference type="Pfam" id="PF09671">
    <property type="entry name" value="Spore_GerQ"/>
    <property type="match status" value="1"/>
</dbReference>
<dbReference type="Proteomes" id="UP001596142">
    <property type="component" value="Unassembled WGS sequence"/>
</dbReference>
<keyword evidence="3" id="KW-1185">Reference proteome</keyword>
<name>A0ABW0YJK4_9BACI</name>
<keyword evidence="2" id="KW-0167">Capsid protein</keyword>
<reference evidence="3" key="1">
    <citation type="journal article" date="2019" name="Int. J. Syst. Evol. Microbiol.">
        <title>The Global Catalogue of Microorganisms (GCM) 10K type strain sequencing project: providing services to taxonomists for standard genome sequencing and annotation.</title>
        <authorList>
            <consortium name="The Broad Institute Genomics Platform"/>
            <consortium name="The Broad Institute Genome Sequencing Center for Infectious Disease"/>
            <person name="Wu L."/>
            <person name="Ma J."/>
        </authorList>
    </citation>
    <scope>NUCLEOTIDE SEQUENCE [LARGE SCALE GENOMIC DNA]</scope>
    <source>
        <strain evidence="3">CECT 7184</strain>
    </source>
</reference>
<feature type="compositionally biased region" description="Low complexity" evidence="1">
    <location>
        <begin position="7"/>
        <end position="35"/>
    </location>
</feature>
<dbReference type="PIRSF" id="PIRSF038931">
    <property type="entry name" value="GerQ"/>
    <property type="match status" value="1"/>
</dbReference>
<evidence type="ECO:0000313" key="2">
    <source>
        <dbReference type="EMBL" id="MFC5711587.1"/>
    </source>
</evidence>
<dbReference type="RefSeq" id="WP_385938245.1">
    <property type="nucleotide sequence ID" value="NZ_JBHSOZ010000002.1"/>
</dbReference>